<evidence type="ECO:0000256" key="10">
    <source>
        <dbReference type="SAM" id="Phobius"/>
    </source>
</evidence>
<accession>A0ABM0M736</accession>
<feature type="transmembrane region" description="Helical" evidence="10">
    <location>
        <begin position="159"/>
        <end position="176"/>
    </location>
</feature>
<sequence length="512" mass="57811">MELNETRNETATLNYGTSKSPMPWSSEMLTTHLPFEEPPLISIWTAIAGSALGLAIILGNVVVILLFTRVRSLRKLSNLFILNLAVSDLLVGLMSTTVFTMYNVIGKWPFSRLVCDIWLTIDYTVCSVSLFAILAITVDRYIALVDPIRHLTRINKRQVWTTICLTWIVAFVIYGLPNFLWPRFQREYSTSEEECVIAYLDVTWFIILQTILGYWIPLFVVFALYIKIYQVATKTAHKRVSRIDNAGAQSTNPTCKAHEHRTFKGVENRTEPNKELPDCTDLNNASSSEIGVMNPAFSKDGDIFETGRPQDSTIVPFDGSGDLNDKQCCTTDDAVKNQFHVFSEQDRSGFATHIDDAISANKVTPSKEASDTVELHGRSESITTLNYPDHVFELDDMQTGRREDKMSAAYVGQSKTVVNTAHNMAKRTTKTNESKTFRTVTTLLAAIVCCWMPYHIVAIVITLCPKCIHPDVFKVVYWMYFTNSAINPVCYALANPMMRKALKKLIFERKLA</sequence>
<evidence type="ECO:0000313" key="12">
    <source>
        <dbReference type="Proteomes" id="UP000694865"/>
    </source>
</evidence>
<dbReference type="Gene3D" id="1.20.1070.10">
    <property type="entry name" value="Rhodopsin 7-helix transmembrane proteins"/>
    <property type="match status" value="2"/>
</dbReference>
<gene>
    <name evidence="13" type="primary">LOC102806551</name>
</gene>
<keyword evidence="8 9" id="KW-0807">Transducer</keyword>
<organism evidence="12 13">
    <name type="scientific">Saccoglossus kowalevskii</name>
    <name type="common">Acorn worm</name>
    <dbReference type="NCBI Taxonomy" id="10224"/>
    <lineage>
        <taxon>Eukaryota</taxon>
        <taxon>Metazoa</taxon>
        <taxon>Hemichordata</taxon>
        <taxon>Enteropneusta</taxon>
        <taxon>Harrimaniidae</taxon>
        <taxon>Saccoglossus</taxon>
    </lineage>
</organism>
<name>A0ABM0M736_SACKO</name>
<protein>
    <submittedName>
        <fullName evidence="13">Muscarinic acetylcholine receptor M5-like</fullName>
    </submittedName>
</protein>
<keyword evidence="6 10" id="KW-0472">Membrane</keyword>
<dbReference type="SMART" id="SM01381">
    <property type="entry name" value="7TM_GPCR_Srsx"/>
    <property type="match status" value="1"/>
</dbReference>
<feature type="transmembrane region" description="Helical" evidence="10">
    <location>
        <begin position="196"/>
        <end position="226"/>
    </location>
</feature>
<dbReference type="Pfam" id="PF00001">
    <property type="entry name" value="7tm_1"/>
    <property type="match status" value="1"/>
</dbReference>
<evidence type="ECO:0000256" key="2">
    <source>
        <dbReference type="ARBA" id="ARBA00022475"/>
    </source>
</evidence>
<evidence type="ECO:0000256" key="8">
    <source>
        <dbReference type="ARBA" id="ARBA00023224"/>
    </source>
</evidence>
<keyword evidence="3 9" id="KW-0812">Transmembrane</keyword>
<keyword evidence="5 9" id="KW-0297">G-protein coupled receptor</keyword>
<feature type="transmembrane region" description="Helical" evidence="10">
    <location>
        <begin position="475"/>
        <end position="494"/>
    </location>
</feature>
<evidence type="ECO:0000256" key="6">
    <source>
        <dbReference type="ARBA" id="ARBA00023136"/>
    </source>
</evidence>
<evidence type="ECO:0000313" key="13">
    <source>
        <dbReference type="RefSeq" id="XP_006815827.1"/>
    </source>
</evidence>
<evidence type="ECO:0000256" key="1">
    <source>
        <dbReference type="ARBA" id="ARBA00004651"/>
    </source>
</evidence>
<dbReference type="SUPFAM" id="SSF81321">
    <property type="entry name" value="Family A G protein-coupled receptor-like"/>
    <property type="match status" value="1"/>
</dbReference>
<dbReference type="GeneID" id="102806551"/>
<dbReference type="Proteomes" id="UP000694865">
    <property type="component" value="Unplaced"/>
</dbReference>
<keyword evidence="7 9" id="KW-0675">Receptor</keyword>
<dbReference type="RefSeq" id="XP_006815827.1">
    <property type="nucleotide sequence ID" value="XM_006815764.1"/>
</dbReference>
<keyword evidence="2" id="KW-1003">Cell membrane</keyword>
<feature type="transmembrane region" description="Helical" evidence="10">
    <location>
        <begin position="440"/>
        <end position="463"/>
    </location>
</feature>
<evidence type="ECO:0000256" key="7">
    <source>
        <dbReference type="ARBA" id="ARBA00023170"/>
    </source>
</evidence>
<comment type="subcellular location">
    <subcellularLocation>
        <location evidence="1">Cell membrane</location>
        <topology evidence="1">Multi-pass membrane protein</topology>
    </subcellularLocation>
</comment>
<dbReference type="PANTHER" id="PTHR24248">
    <property type="entry name" value="ADRENERGIC RECEPTOR-RELATED G-PROTEIN COUPLED RECEPTOR"/>
    <property type="match status" value="1"/>
</dbReference>
<proteinExistence type="inferred from homology"/>
<dbReference type="PROSITE" id="PS50262">
    <property type="entry name" value="G_PROTEIN_RECEP_F1_2"/>
    <property type="match status" value="1"/>
</dbReference>
<dbReference type="PROSITE" id="PS00237">
    <property type="entry name" value="G_PROTEIN_RECEP_F1_1"/>
    <property type="match status" value="1"/>
</dbReference>
<feature type="transmembrane region" description="Helical" evidence="10">
    <location>
        <begin position="79"/>
        <end position="105"/>
    </location>
</feature>
<dbReference type="PRINTS" id="PR00237">
    <property type="entry name" value="GPCRRHODOPSN"/>
</dbReference>
<feature type="transmembrane region" description="Helical" evidence="10">
    <location>
        <begin position="117"/>
        <end position="138"/>
    </location>
</feature>
<evidence type="ECO:0000256" key="3">
    <source>
        <dbReference type="ARBA" id="ARBA00022692"/>
    </source>
</evidence>
<keyword evidence="12" id="KW-1185">Reference proteome</keyword>
<evidence type="ECO:0000256" key="4">
    <source>
        <dbReference type="ARBA" id="ARBA00022989"/>
    </source>
</evidence>
<dbReference type="InterPro" id="IPR000276">
    <property type="entry name" value="GPCR_Rhodpsn"/>
</dbReference>
<dbReference type="PANTHER" id="PTHR24248:SF120">
    <property type="entry name" value="G-PROTEIN COUPLED RECEPTORS FAMILY 1 PROFILE DOMAIN-CONTAINING PROTEIN"/>
    <property type="match status" value="1"/>
</dbReference>
<dbReference type="InterPro" id="IPR017452">
    <property type="entry name" value="GPCR_Rhodpsn_7TM"/>
</dbReference>
<feature type="domain" description="G-protein coupled receptors family 1 profile" evidence="11">
    <location>
        <begin position="59"/>
        <end position="491"/>
    </location>
</feature>
<keyword evidence="4 10" id="KW-1133">Transmembrane helix</keyword>
<comment type="similarity">
    <text evidence="9">Belongs to the G-protein coupled receptor 1 family.</text>
</comment>
<evidence type="ECO:0000256" key="5">
    <source>
        <dbReference type="ARBA" id="ARBA00023040"/>
    </source>
</evidence>
<feature type="transmembrane region" description="Helical" evidence="10">
    <location>
        <begin position="41"/>
        <end position="67"/>
    </location>
</feature>
<evidence type="ECO:0000259" key="11">
    <source>
        <dbReference type="PROSITE" id="PS50262"/>
    </source>
</evidence>
<reference evidence="13" key="1">
    <citation type="submission" date="2025-08" db="UniProtKB">
        <authorList>
            <consortium name="RefSeq"/>
        </authorList>
    </citation>
    <scope>IDENTIFICATION</scope>
    <source>
        <tissue evidence="13">Testes</tissue>
    </source>
</reference>
<evidence type="ECO:0000256" key="9">
    <source>
        <dbReference type="RuleBase" id="RU000688"/>
    </source>
</evidence>